<gene>
    <name evidence="1" type="ORF">F6J89_14350</name>
</gene>
<proteinExistence type="predicted"/>
<dbReference type="AlphaFoldDB" id="A0A6B3N502"/>
<sequence>MQRQMCWLSRLGTDGEKILHLRTASHKPWQPYTAFAQYAIPDYRIPGGSKGYATFQKLLTEGWVLMPSQGEIADVDENLAS</sequence>
<organism evidence="1">
    <name type="scientific">Symploca sp. SIO1C4</name>
    <dbReference type="NCBI Taxonomy" id="2607765"/>
    <lineage>
        <taxon>Bacteria</taxon>
        <taxon>Bacillati</taxon>
        <taxon>Cyanobacteriota</taxon>
        <taxon>Cyanophyceae</taxon>
        <taxon>Coleofasciculales</taxon>
        <taxon>Coleofasciculaceae</taxon>
        <taxon>Symploca</taxon>
    </lineage>
</organism>
<reference evidence="1" key="1">
    <citation type="submission" date="2019-11" db="EMBL/GenBank/DDBJ databases">
        <title>Genomic insights into an expanded diversity of filamentous marine cyanobacteria reveals the extraordinary biosynthetic potential of Moorea and Okeania.</title>
        <authorList>
            <person name="Ferreira Leao T."/>
            <person name="Wang M."/>
            <person name="Moss N."/>
            <person name="Da Silva R."/>
            <person name="Sanders J."/>
            <person name="Nurk S."/>
            <person name="Gurevich A."/>
            <person name="Humphrey G."/>
            <person name="Reher R."/>
            <person name="Zhu Q."/>
            <person name="Belda-Ferre P."/>
            <person name="Glukhov E."/>
            <person name="Rex R."/>
            <person name="Dorrestein P.C."/>
            <person name="Knight R."/>
            <person name="Pevzner P."/>
            <person name="Gerwick W.H."/>
            <person name="Gerwick L."/>
        </authorList>
    </citation>
    <scope>NUCLEOTIDE SEQUENCE</scope>
    <source>
        <strain evidence="1">SIO1C4</strain>
    </source>
</reference>
<name>A0A6B3N502_9CYAN</name>
<comment type="caution">
    <text evidence="1">The sequence shown here is derived from an EMBL/GenBank/DDBJ whole genome shotgun (WGS) entry which is preliminary data.</text>
</comment>
<accession>A0A6B3N502</accession>
<dbReference type="EMBL" id="JAAHFQ010000259">
    <property type="protein sequence ID" value="NER28776.1"/>
    <property type="molecule type" value="Genomic_DNA"/>
</dbReference>
<evidence type="ECO:0000313" key="1">
    <source>
        <dbReference type="EMBL" id="NER28776.1"/>
    </source>
</evidence>
<protein>
    <submittedName>
        <fullName evidence="1">Uncharacterized protein</fullName>
    </submittedName>
</protein>